<keyword evidence="1" id="KW-0472">Membrane</keyword>
<keyword evidence="3" id="KW-1185">Reference proteome</keyword>
<evidence type="ECO:0000313" key="3">
    <source>
        <dbReference type="Proteomes" id="UP000237310"/>
    </source>
</evidence>
<dbReference type="AlphaFoldDB" id="A0A2S5ABL7"/>
<dbReference type="RefSeq" id="WP_103805812.1">
    <property type="nucleotide sequence ID" value="NZ_PQVG01000004.1"/>
</dbReference>
<sequence length="60" mass="7088">MEKIIPFIKNNYLIVLIGLFFYGLFVYYNTAGNQICDCESTENYKPNSTNRSSINHFYHK</sequence>
<reference evidence="2 3" key="1">
    <citation type="submission" date="2018-01" db="EMBL/GenBank/DDBJ databases">
        <authorList>
            <person name="Gaut B.S."/>
            <person name="Morton B.R."/>
            <person name="Clegg M.T."/>
            <person name="Duvall M.R."/>
        </authorList>
    </citation>
    <scope>NUCLEOTIDE SEQUENCE [LARGE SCALE GENOMIC DNA]</scope>
    <source>
        <strain evidence="2 3">HR-AY</strain>
    </source>
</reference>
<dbReference type="OrthoDB" id="677125at2"/>
<keyword evidence="1" id="KW-1133">Transmembrane helix</keyword>
<feature type="transmembrane region" description="Helical" evidence="1">
    <location>
        <begin position="12"/>
        <end position="30"/>
    </location>
</feature>
<organism evidence="2 3">
    <name type="scientific">Flavobacterium alvei</name>
    <dbReference type="NCBI Taxonomy" id="2080416"/>
    <lineage>
        <taxon>Bacteria</taxon>
        <taxon>Pseudomonadati</taxon>
        <taxon>Bacteroidota</taxon>
        <taxon>Flavobacteriia</taxon>
        <taxon>Flavobacteriales</taxon>
        <taxon>Flavobacteriaceae</taxon>
        <taxon>Flavobacterium</taxon>
    </lineage>
</organism>
<gene>
    <name evidence="2" type="ORF">C3L50_08825</name>
</gene>
<evidence type="ECO:0000256" key="1">
    <source>
        <dbReference type="SAM" id="Phobius"/>
    </source>
</evidence>
<name>A0A2S5ABL7_9FLAO</name>
<dbReference type="EMBL" id="PQVG01000004">
    <property type="protein sequence ID" value="POY39924.1"/>
    <property type="molecule type" value="Genomic_DNA"/>
</dbReference>
<accession>A0A2S5ABL7</accession>
<evidence type="ECO:0000313" key="2">
    <source>
        <dbReference type="EMBL" id="POY39924.1"/>
    </source>
</evidence>
<dbReference type="Proteomes" id="UP000237310">
    <property type="component" value="Unassembled WGS sequence"/>
</dbReference>
<protein>
    <submittedName>
        <fullName evidence="2">Uncharacterized protein</fullName>
    </submittedName>
</protein>
<keyword evidence="1" id="KW-0812">Transmembrane</keyword>
<proteinExistence type="predicted"/>
<comment type="caution">
    <text evidence="2">The sequence shown here is derived from an EMBL/GenBank/DDBJ whole genome shotgun (WGS) entry which is preliminary data.</text>
</comment>